<sequence length="121" mass="12834">MEDPRAGVWLVEAPAGGAPVGYLVVTPPDLAVANPDEDLELKRIYLLGRYQGGGAGKRLLAQAVEFARATGAVRLLLGVYAGNEAALGFYLKQGFSHVAERTFHVGGKAYDDHVLALRLGT</sequence>
<feature type="domain" description="N-acetyltransferase" evidence="3">
    <location>
        <begin position="1"/>
        <end position="117"/>
    </location>
</feature>
<name>A0ABW3LSR1_9GAMM</name>
<gene>
    <name evidence="4" type="ORF">ACFQ2N_03520</name>
</gene>
<dbReference type="CDD" id="cd04301">
    <property type="entry name" value="NAT_SF"/>
    <property type="match status" value="1"/>
</dbReference>
<keyword evidence="5" id="KW-1185">Reference proteome</keyword>
<accession>A0ABW3LSR1</accession>
<evidence type="ECO:0000256" key="2">
    <source>
        <dbReference type="ARBA" id="ARBA00023315"/>
    </source>
</evidence>
<dbReference type="PANTHER" id="PTHR43877">
    <property type="entry name" value="AMINOALKYLPHOSPHONATE N-ACETYLTRANSFERASE-RELATED-RELATED"/>
    <property type="match status" value="1"/>
</dbReference>
<evidence type="ECO:0000259" key="3">
    <source>
        <dbReference type="PROSITE" id="PS51186"/>
    </source>
</evidence>
<dbReference type="InterPro" id="IPR016181">
    <property type="entry name" value="Acyl_CoA_acyltransferase"/>
</dbReference>
<dbReference type="EMBL" id="JBHTKN010000002">
    <property type="protein sequence ID" value="MFD1041417.1"/>
    <property type="molecule type" value="Genomic_DNA"/>
</dbReference>
<comment type="caution">
    <text evidence="4">The sequence shown here is derived from an EMBL/GenBank/DDBJ whole genome shotgun (WGS) entry which is preliminary data.</text>
</comment>
<dbReference type="Pfam" id="PF00583">
    <property type="entry name" value="Acetyltransf_1"/>
    <property type="match status" value="1"/>
</dbReference>
<dbReference type="Gene3D" id="3.40.630.30">
    <property type="match status" value="1"/>
</dbReference>
<reference evidence="5" key="1">
    <citation type="journal article" date="2019" name="Int. J. Syst. Evol. Microbiol.">
        <title>The Global Catalogue of Microorganisms (GCM) 10K type strain sequencing project: providing services to taxonomists for standard genome sequencing and annotation.</title>
        <authorList>
            <consortium name="The Broad Institute Genomics Platform"/>
            <consortium name="The Broad Institute Genome Sequencing Center for Infectious Disease"/>
            <person name="Wu L."/>
            <person name="Ma J."/>
        </authorList>
    </citation>
    <scope>NUCLEOTIDE SEQUENCE [LARGE SCALE GENOMIC DNA]</scope>
    <source>
        <strain evidence="5">CCUG 55854</strain>
    </source>
</reference>
<keyword evidence="1" id="KW-0808">Transferase</keyword>
<dbReference type="Proteomes" id="UP001597033">
    <property type="component" value="Unassembled WGS sequence"/>
</dbReference>
<keyword evidence="2" id="KW-0012">Acyltransferase</keyword>
<dbReference type="PANTHER" id="PTHR43877:SF2">
    <property type="entry name" value="AMINOALKYLPHOSPHONATE N-ACETYLTRANSFERASE-RELATED"/>
    <property type="match status" value="1"/>
</dbReference>
<evidence type="ECO:0000313" key="4">
    <source>
        <dbReference type="EMBL" id="MFD1041417.1"/>
    </source>
</evidence>
<dbReference type="InterPro" id="IPR050832">
    <property type="entry name" value="Bact_Acetyltransf"/>
</dbReference>
<dbReference type="RefSeq" id="WP_338016025.1">
    <property type="nucleotide sequence ID" value="NZ_JBHTKN010000002.1"/>
</dbReference>
<evidence type="ECO:0000256" key="1">
    <source>
        <dbReference type="ARBA" id="ARBA00022679"/>
    </source>
</evidence>
<organism evidence="4 5">
    <name type="scientific">Pseudoxanthomonas kaohsiungensis</name>
    <dbReference type="NCBI Taxonomy" id="283923"/>
    <lineage>
        <taxon>Bacteria</taxon>
        <taxon>Pseudomonadati</taxon>
        <taxon>Pseudomonadota</taxon>
        <taxon>Gammaproteobacteria</taxon>
        <taxon>Lysobacterales</taxon>
        <taxon>Lysobacteraceae</taxon>
        <taxon>Pseudoxanthomonas</taxon>
    </lineage>
</organism>
<protein>
    <submittedName>
        <fullName evidence="4">GNAT family N-acetyltransferase</fullName>
    </submittedName>
</protein>
<proteinExistence type="predicted"/>
<dbReference type="InterPro" id="IPR000182">
    <property type="entry name" value="GNAT_dom"/>
</dbReference>
<dbReference type="PROSITE" id="PS51186">
    <property type="entry name" value="GNAT"/>
    <property type="match status" value="1"/>
</dbReference>
<dbReference type="SUPFAM" id="SSF55729">
    <property type="entry name" value="Acyl-CoA N-acyltransferases (Nat)"/>
    <property type="match status" value="1"/>
</dbReference>
<evidence type="ECO:0000313" key="5">
    <source>
        <dbReference type="Proteomes" id="UP001597033"/>
    </source>
</evidence>